<dbReference type="Proteomes" id="UP000604046">
    <property type="component" value="Unassembled WGS sequence"/>
</dbReference>
<dbReference type="GO" id="GO:0032259">
    <property type="term" value="P:methylation"/>
    <property type="evidence" value="ECO:0007669"/>
    <property type="project" value="UniProtKB-KW"/>
</dbReference>
<keyword evidence="5" id="KW-1185">Reference proteome</keyword>
<dbReference type="OrthoDB" id="441015at2759"/>
<evidence type="ECO:0000313" key="5">
    <source>
        <dbReference type="Proteomes" id="UP000604046"/>
    </source>
</evidence>
<dbReference type="Pfam" id="PF00145">
    <property type="entry name" value="DNA_methylase"/>
    <property type="match status" value="1"/>
</dbReference>
<dbReference type="GO" id="GO:0008168">
    <property type="term" value="F:methyltransferase activity"/>
    <property type="evidence" value="ECO:0007669"/>
    <property type="project" value="UniProtKB-KW"/>
</dbReference>
<reference evidence="3" key="1">
    <citation type="submission" date="2021-02" db="EMBL/GenBank/DDBJ databases">
        <authorList>
            <person name="Dougan E. K."/>
            <person name="Rhodes N."/>
            <person name="Thang M."/>
            <person name="Chan C."/>
        </authorList>
    </citation>
    <scope>NUCLEOTIDE SEQUENCE</scope>
</reference>
<comment type="caution">
    <text evidence="3">The sequence shown here is derived from an EMBL/GenBank/DDBJ whole genome shotgun (WGS) entry which is preliminary data.</text>
</comment>
<dbReference type="InterPro" id="IPR029063">
    <property type="entry name" value="SAM-dependent_MTases_sf"/>
</dbReference>
<dbReference type="AlphaFoldDB" id="A0A812IJL5"/>
<dbReference type="EMBL" id="CAJNDS010002395">
    <property type="protein sequence ID" value="CAE7459223.1"/>
    <property type="molecule type" value="Genomic_DNA"/>
</dbReference>
<evidence type="ECO:0000313" key="4">
    <source>
        <dbReference type="EMBL" id="CAE7459223.1"/>
    </source>
</evidence>
<evidence type="ECO:0000256" key="1">
    <source>
        <dbReference type="ARBA" id="ARBA00022603"/>
    </source>
</evidence>
<gene>
    <name evidence="3" type="primary">scrFIAM</name>
    <name evidence="4" type="ORF">SNAT2548_LOCUS25461</name>
    <name evidence="3" type="ORF">SNAT2548_LOCUS4553</name>
</gene>
<name>A0A812IJL5_9DINO</name>
<protein>
    <submittedName>
        <fullName evidence="3">ScrFIAM protein</fullName>
    </submittedName>
</protein>
<dbReference type="SUPFAM" id="SSF53335">
    <property type="entry name" value="S-adenosyl-L-methionine-dependent methyltransferases"/>
    <property type="match status" value="1"/>
</dbReference>
<accession>A0A812IJL5</accession>
<dbReference type="Gene3D" id="3.40.50.150">
    <property type="entry name" value="Vaccinia Virus protein VP39"/>
    <property type="match status" value="1"/>
</dbReference>
<sequence length="591" mass="64191">MEPKQKKPRSLTKQDSAEPGLMIAASRRVVLAADIVDGTMLHALALENLQQFKSMHPDSPLCCGQAASQPEALELSWASACSGSEGAFYVMEAMNAAYKRMSVPVSLEHVFSCERAPEKQKWIQALLAVGPLRDIDSDDWPPAIDHESFGHVEHGGIGFGHCVFQDITELKGLEAACCKHNRSCDVPSVDILVVGTSCKDLSRLNHTADGAGAGSRTSKQVLAQASSRGGSAQTFAGLLGYVESHRPLCVLYENVDAINDQAGACEDNNLKILLGKFHALGYEAQPVMTDACEFGLPVHRHRVYILLVNKRSPKLDLLSRPLDIVMQKFRQLVSSCARSPPCLSKVLLDDDHEAVEKSYEERLARAQKSQAKKSPSTKTVNWVNQHMKHADSLGVRWASAPGEALQGNKWFQLLTEREADALKLSEVEAPSAGFRNLAQSIGRNNFVTRQEDGTHLGPTMLPGQLMWTNLTQPQPRLLSGFEAMMLQGFPIGPCLMRMNEEGYLVTAEAATAKQKEFPTDSLLQDLAGNAMALPVVLSMMQAALSALWLQPAQQESNAMAVETALGAMFLLSSGGLGPGDSQAAEDDDEDF</sequence>
<proteinExistence type="predicted"/>
<organism evidence="3 5">
    <name type="scientific">Symbiodinium natans</name>
    <dbReference type="NCBI Taxonomy" id="878477"/>
    <lineage>
        <taxon>Eukaryota</taxon>
        <taxon>Sar</taxon>
        <taxon>Alveolata</taxon>
        <taxon>Dinophyceae</taxon>
        <taxon>Suessiales</taxon>
        <taxon>Symbiodiniaceae</taxon>
        <taxon>Symbiodinium</taxon>
    </lineage>
</organism>
<evidence type="ECO:0000256" key="2">
    <source>
        <dbReference type="ARBA" id="ARBA00022679"/>
    </source>
</evidence>
<keyword evidence="1" id="KW-0489">Methyltransferase</keyword>
<dbReference type="InterPro" id="IPR001525">
    <property type="entry name" value="C5_MeTfrase"/>
</dbReference>
<keyword evidence="2" id="KW-0808">Transferase</keyword>
<evidence type="ECO:0000313" key="3">
    <source>
        <dbReference type="EMBL" id="CAE7037947.1"/>
    </source>
</evidence>
<dbReference type="EMBL" id="CAJNDS010000280">
    <property type="protein sequence ID" value="CAE7037947.1"/>
    <property type="molecule type" value="Genomic_DNA"/>
</dbReference>